<keyword evidence="2" id="KW-0732">Signal</keyword>
<name>A0ABS5F5L6_9PROT</name>
<evidence type="ECO:0008006" key="5">
    <source>
        <dbReference type="Google" id="ProtNLM"/>
    </source>
</evidence>
<evidence type="ECO:0000313" key="4">
    <source>
        <dbReference type="Proteomes" id="UP001196870"/>
    </source>
</evidence>
<dbReference type="Proteomes" id="UP001196870">
    <property type="component" value="Unassembled WGS sequence"/>
</dbReference>
<gene>
    <name evidence="3" type="ORF">GXW71_25980</name>
</gene>
<accession>A0ABS5F5L6</accession>
<feature type="non-terminal residue" evidence="3">
    <location>
        <position position="117"/>
    </location>
</feature>
<comment type="caution">
    <text evidence="3">The sequence shown here is derived from an EMBL/GenBank/DDBJ whole genome shotgun (WGS) entry which is preliminary data.</text>
</comment>
<feature type="signal peptide" evidence="2">
    <location>
        <begin position="1"/>
        <end position="20"/>
    </location>
</feature>
<evidence type="ECO:0000256" key="1">
    <source>
        <dbReference type="SAM" id="MobiDB-lite"/>
    </source>
</evidence>
<protein>
    <recommendedName>
        <fullName evidence="5">Lipoprotein</fullName>
    </recommendedName>
</protein>
<keyword evidence="4" id="KW-1185">Reference proteome</keyword>
<evidence type="ECO:0000313" key="3">
    <source>
        <dbReference type="EMBL" id="MBR0667831.1"/>
    </source>
</evidence>
<evidence type="ECO:0000256" key="2">
    <source>
        <dbReference type="SAM" id="SignalP"/>
    </source>
</evidence>
<feature type="chain" id="PRO_5046307526" description="Lipoprotein" evidence="2">
    <location>
        <begin position="21"/>
        <end position="117"/>
    </location>
</feature>
<proteinExistence type="predicted"/>
<sequence length="117" mass="12280">MAVIHTAALAALLGFAGCSAEDGPSFNMSSTPTAPGDSLTIRRVLGDTATREAVQSDPNLGWMPEEAPRSTLANPDEAVRDIPSYTPVPRPGLDRDLRRTPTQPRSDATPPRGSSGP</sequence>
<dbReference type="EMBL" id="JAAGBB010000041">
    <property type="protein sequence ID" value="MBR0667831.1"/>
    <property type="molecule type" value="Genomic_DNA"/>
</dbReference>
<dbReference type="RefSeq" id="WP_211855606.1">
    <property type="nucleotide sequence ID" value="NZ_JAAGBB010000041.1"/>
</dbReference>
<feature type="region of interest" description="Disordered" evidence="1">
    <location>
        <begin position="51"/>
        <end position="117"/>
    </location>
</feature>
<organism evidence="3 4">
    <name type="scientific">Plastoroseomonas hellenica</name>
    <dbReference type="NCBI Taxonomy" id="2687306"/>
    <lineage>
        <taxon>Bacteria</taxon>
        <taxon>Pseudomonadati</taxon>
        <taxon>Pseudomonadota</taxon>
        <taxon>Alphaproteobacteria</taxon>
        <taxon>Acetobacterales</taxon>
        <taxon>Acetobacteraceae</taxon>
        <taxon>Plastoroseomonas</taxon>
    </lineage>
</organism>
<reference evidence="4" key="1">
    <citation type="journal article" date="2021" name="Syst. Appl. Microbiol.">
        <title>Roseomonas hellenica sp. nov., isolated from roots of wild-growing Alkanna tinctoria.</title>
        <authorList>
            <person name="Rat A."/>
            <person name="Naranjo H.D."/>
            <person name="Lebbe L."/>
            <person name="Cnockaert M."/>
            <person name="Krigas N."/>
            <person name="Grigoriadou K."/>
            <person name="Maloupa E."/>
            <person name="Willems A."/>
        </authorList>
    </citation>
    <scope>NUCLEOTIDE SEQUENCE [LARGE SCALE GENOMIC DNA]</scope>
    <source>
        <strain evidence="4">LMG 31523</strain>
    </source>
</reference>